<evidence type="ECO:0000256" key="3">
    <source>
        <dbReference type="ARBA" id="ARBA00022618"/>
    </source>
</evidence>
<dbReference type="SUPFAM" id="SSF63418">
    <property type="entry name" value="MurE/MurF N-terminal domain"/>
    <property type="match status" value="1"/>
</dbReference>
<dbReference type="HAMAP" id="MF_02019">
    <property type="entry name" value="MurF"/>
    <property type="match status" value="1"/>
</dbReference>
<keyword evidence="1 10" id="KW-0963">Cytoplasm</keyword>
<keyword evidence="4 10" id="KW-0547">Nucleotide-binding</keyword>
<evidence type="ECO:0000256" key="9">
    <source>
        <dbReference type="ARBA" id="ARBA00023316"/>
    </source>
</evidence>
<dbReference type="NCBIfam" id="TIGR01143">
    <property type="entry name" value="murF"/>
    <property type="match status" value="1"/>
</dbReference>
<evidence type="ECO:0000256" key="6">
    <source>
        <dbReference type="ARBA" id="ARBA00022960"/>
    </source>
</evidence>
<keyword evidence="5 10" id="KW-0067">ATP-binding</keyword>
<comment type="pathway">
    <text evidence="10 11">Cell wall biogenesis; peptidoglycan biosynthesis.</text>
</comment>
<feature type="domain" description="Mur ligase C-terminal" evidence="13">
    <location>
        <begin position="353"/>
        <end position="482"/>
    </location>
</feature>
<dbReference type="InterPro" id="IPR035911">
    <property type="entry name" value="MurE/MurF_N"/>
</dbReference>
<evidence type="ECO:0000256" key="5">
    <source>
        <dbReference type="ARBA" id="ARBA00022840"/>
    </source>
</evidence>
<evidence type="ECO:0000256" key="11">
    <source>
        <dbReference type="RuleBase" id="RU004136"/>
    </source>
</evidence>
<dbReference type="UniPathway" id="UPA00219"/>
<dbReference type="InterPro" id="IPR005863">
    <property type="entry name" value="UDP-N-AcMur_synth"/>
</dbReference>
<dbReference type="GO" id="GO:0047480">
    <property type="term" value="F:UDP-N-acetylmuramoyl-tripeptide-D-alanyl-D-alanine ligase activity"/>
    <property type="evidence" value="ECO:0007669"/>
    <property type="project" value="UniProtKB-UniRule"/>
</dbReference>
<keyword evidence="7 10" id="KW-0573">Peptidoglycan synthesis</keyword>
<dbReference type="RefSeq" id="WP_073883552.1">
    <property type="nucleotide sequence ID" value="NZ_FAUH01000003.1"/>
</dbReference>
<dbReference type="Gene3D" id="3.40.1390.10">
    <property type="entry name" value="MurE/MurF, N-terminal domain"/>
    <property type="match status" value="1"/>
</dbReference>
<dbReference type="Gene3D" id="3.40.1190.10">
    <property type="entry name" value="Mur-like, catalytic domain"/>
    <property type="match status" value="1"/>
</dbReference>
<evidence type="ECO:0000313" key="16">
    <source>
        <dbReference type="Proteomes" id="UP000182498"/>
    </source>
</evidence>
<dbReference type="OrthoDB" id="9800958at2"/>
<evidence type="ECO:0000259" key="14">
    <source>
        <dbReference type="Pfam" id="PF08245"/>
    </source>
</evidence>
<dbReference type="EMBL" id="FAUH01000003">
    <property type="protein sequence ID" value="CUU65278.1"/>
    <property type="molecule type" value="Genomic_DNA"/>
</dbReference>
<dbReference type="PANTHER" id="PTHR43024">
    <property type="entry name" value="UDP-N-ACETYLMURAMOYL-TRIPEPTIDE--D-ALANYL-D-ALANINE LIGASE"/>
    <property type="match status" value="1"/>
</dbReference>
<keyword evidence="3 10" id="KW-0132">Cell division</keyword>
<evidence type="ECO:0000256" key="2">
    <source>
        <dbReference type="ARBA" id="ARBA00022598"/>
    </source>
</evidence>
<dbReference type="SUPFAM" id="SSF53244">
    <property type="entry name" value="MurD-like peptide ligases, peptide-binding domain"/>
    <property type="match status" value="1"/>
</dbReference>
<dbReference type="InterPro" id="IPR013221">
    <property type="entry name" value="Mur_ligase_cen"/>
</dbReference>
<keyword evidence="16" id="KW-1185">Reference proteome</keyword>
<protein>
    <recommendedName>
        <fullName evidence="10 11">UDP-N-acetylmuramoyl-tripeptide--D-alanyl-D-alanine ligase</fullName>
        <ecNumber evidence="10 11">6.3.2.10</ecNumber>
    </recommendedName>
    <alternativeName>
        <fullName evidence="10">D-alanyl-D-alanine-adding enzyme</fullName>
    </alternativeName>
</protein>
<reference evidence="16" key="1">
    <citation type="submission" date="2015-11" db="EMBL/GenBank/DDBJ databases">
        <authorList>
            <person name="Dugat-Bony E."/>
        </authorList>
    </citation>
    <scope>NUCLEOTIDE SEQUENCE [LARGE SCALE GENOMIC DNA]</scope>
    <source>
        <strain evidence="16">Mu292</strain>
    </source>
</reference>
<dbReference type="GO" id="GO:0051301">
    <property type="term" value="P:cell division"/>
    <property type="evidence" value="ECO:0007669"/>
    <property type="project" value="UniProtKB-KW"/>
</dbReference>
<dbReference type="InterPro" id="IPR000713">
    <property type="entry name" value="Mur_ligase_N"/>
</dbReference>
<proteinExistence type="inferred from homology"/>
<name>A0A0X2NKL5_9CORY</name>
<dbReference type="GO" id="GO:0071555">
    <property type="term" value="P:cell wall organization"/>
    <property type="evidence" value="ECO:0007669"/>
    <property type="project" value="UniProtKB-KW"/>
</dbReference>
<evidence type="ECO:0000256" key="8">
    <source>
        <dbReference type="ARBA" id="ARBA00023306"/>
    </source>
</evidence>
<keyword evidence="6 10" id="KW-0133">Cell shape</keyword>
<dbReference type="GO" id="GO:0008360">
    <property type="term" value="P:regulation of cell shape"/>
    <property type="evidence" value="ECO:0007669"/>
    <property type="project" value="UniProtKB-KW"/>
</dbReference>
<dbReference type="GO" id="GO:0005737">
    <property type="term" value="C:cytoplasm"/>
    <property type="evidence" value="ECO:0007669"/>
    <property type="project" value="UniProtKB-SubCell"/>
</dbReference>
<comment type="catalytic activity">
    <reaction evidence="10 11">
        <text>D-alanyl-D-alanine + UDP-N-acetyl-alpha-D-muramoyl-L-alanyl-gamma-D-glutamyl-meso-2,6-diaminopimelate + ATP = UDP-N-acetyl-alpha-D-muramoyl-L-alanyl-gamma-D-glutamyl-meso-2,6-diaminopimeloyl-D-alanyl-D-alanine + ADP + phosphate + H(+)</text>
        <dbReference type="Rhea" id="RHEA:28374"/>
        <dbReference type="ChEBI" id="CHEBI:15378"/>
        <dbReference type="ChEBI" id="CHEBI:30616"/>
        <dbReference type="ChEBI" id="CHEBI:43474"/>
        <dbReference type="ChEBI" id="CHEBI:57822"/>
        <dbReference type="ChEBI" id="CHEBI:61386"/>
        <dbReference type="ChEBI" id="CHEBI:83905"/>
        <dbReference type="ChEBI" id="CHEBI:456216"/>
        <dbReference type="EC" id="6.3.2.10"/>
    </reaction>
</comment>
<dbReference type="GO" id="GO:0005524">
    <property type="term" value="F:ATP binding"/>
    <property type="evidence" value="ECO:0007669"/>
    <property type="project" value="UniProtKB-UniRule"/>
</dbReference>
<sequence>MIELTAGEIADITGGTLVDGADPDTVVTGPVEFDSRRVTAGSVYMALPGARVDGHDFVGPALEAGAALVMAGRPTALPELLCPAVEEEQGTQRNASYLDNDPDGLGERVITAVSRLARHSTEVLVAENRLTVIGVTGSAGKTSTKDLLGAVFSRDGETIAPPGSLNNEIGHPYTVLKAGRTTKYLVAEMSARGQGHIAHLARIAPPRIGVVLNVGTAHLGEFGSREGIAQAKGELVEALPPAAEGGVAVLNADDDLVSGMAPRTAARVVYYSADQGADGTADYRASDITLDEVARASFLLHHPEGEPVKVSLGVFGAHNVANALAAAAAAIECGLVPAEVASALTGYTAASANRMDVRTRPDGLTVINDSYNANPDSMRAGIDALAHAASTRTGTESWAVLGQMAELGEDAVGEHTGIGAYLAERGIDRLIVVGHGVNQNALAAAGEDNGIRTRQVDDVDGAVNLLTGAPTHPGDVVLVKASYSDGLWRVAERLHAAVSNSSQAR</sequence>
<dbReference type="GO" id="GO:0008766">
    <property type="term" value="F:UDP-N-acetylmuramoylalanyl-D-glutamyl-2,6-diaminopimelate-D-alanyl-D-alanine ligase activity"/>
    <property type="evidence" value="ECO:0007669"/>
    <property type="project" value="RHEA"/>
</dbReference>
<dbReference type="AlphaFoldDB" id="A0A0X2NKL5"/>
<evidence type="ECO:0000256" key="1">
    <source>
        <dbReference type="ARBA" id="ARBA00022490"/>
    </source>
</evidence>
<dbReference type="Proteomes" id="UP000182498">
    <property type="component" value="Unassembled WGS sequence"/>
</dbReference>
<dbReference type="PANTHER" id="PTHR43024:SF1">
    <property type="entry name" value="UDP-N-ACETYLMURAMOYL-TRIPEPTIDE--D-ALANYL-D-ALANINE LIGASE"/>
    <property type="match status" value="1"/>
</dbReference>
<evidence type="ECO:0000256" key="7">
    <source>
        <dbReference type="ARBA" id="ARBA00022984"/>
    </source>
</evidence>
<keyword evidence="8 10" id="KW-0131">Cell cycle</keyword>
<dbReference type="InterPro" id="IPR051046">
    <property type="entry name" value="MurCDEF_CellWall_CoF430Synth"/>
</dbReference>
<dbReference type="InterPro" id="IPR036615">
    <property type="entry name" value="Mur_ligase_C_dom_sf"/>
</dbReference>
<comment type="function">
    <text evidence="10 11">Involved in cell wall formation. Catalyzes the final step in the synthesis of UDP-N-acetylmuramoyl-pentapeptide, the precursor of murein.</text>
</comment>
<feature type="domain" description="Mur ligase central" evidence="14">
    <location>
        <begin position="135"/>
        <end position="330"/>
    </location>
</feature>
<keyword evidence="2 10" id="KW-0436">Ligase</keyword>
<gene>
    <name evidence="10" type="primary">murF</name>
    <name evidence="15" type="ORF">CVAR292_00596</name>
</gene>
<dbReference type="Pfam" id="PF02875">
    <property type="entry name" value="Mur_ligase_C"/>
    <property type="match status" value="1"/>
</dbReference>
<dbReference type="InterPro" id="IPR004101">
    <property type="entry name" value="Mur_ligase_C"/>
</dbReference>
<feature type="binding site" evidence="10">
    <location>
        <begin position="137"/>
        <end position="143"/>
    </location>
    <ligand>
        <name>ATP</name>
        <dbReference type="ChEBI" id="CHEBI:30616"/>
    </ligand>
</feature>
<dbReference type="Pfam" id="PF08245">
    <property type="entry name" value="Mur_ligase_M"/>
    <property type="match status" value="1"/>
</dbReference>
<evidence type="ECO:0000256" key="10">
    <source>
        <dbReference type="HAMAP-Rule" id="MF_02019"/>
    </source>
</evidence>
<feature type="domain" description="Mur ligase N-terminal catalytic" evidence="12">
    <location>
        <begin position="31"/>
        <end position="77"/>
    </location>
</feature>
<evidence type="ECO:0000256" key="4">
    <source>
        <dbReference type="ARBA" id="ARBA00022741"/>
    </source>
</evidence>
<dbReference type="Gene3D" id="3.90.190.20">
    <property type="entry name" value="Mur ligase, C-terminal domain"/>
    <property type="match status" value="1"/>
</dbReference>
<comment type="subcellular location">
    <subcellularLocation>
        <location evidence="10 11">Cytoplasm</location>
    </subcellularLocation>
</comment>
<evidence type="ECO:0000259" key="12">
    <source>
        <dbReference type="Pfam" id="PF01225"/>
    </source>
</evidence>
<organism evidence="15 16">
    <name type="scientific">Corynebacterium variabile</name>
    <dbReference type="NCBI Taxonomy" id="1727"/>
    <lineage>
        <taxon>Bacteria</taxon>
        <taxon>Bacillati</taxon>
        <taxon>Actinomycetota</taxon>
        <taxon>Actinomycetes</taxon>
        <taxon>Mycobacteriales</taxon>
        <taxon>Corynebacteriaceae</taxon>
        <taxon>Corynebacterium</taxon>
    </lineage>
</organism>
<evidence type="ECO:0000313" key="15">
    <source>
        <dbReference type="EMBL" id="CUU65278.1"/>
    </source>
</evidence>
<dbReference type="GO" id="GO:0009252">
    <property type="term" value="P:peptidoglycan biosynthetic process"/>
    <property type="evidence" value="ECO:0007669"/>
    <property type="project" value="UniProtKB-UniRule"/>
</dbReference>
<dbReference type="EC" id="6.3.2.10" evidence="10 11"/>
<dbReference type="Pfam" id="PF01225">
    <property type="entry name" value="Mur_ligase"/>
    <property type="match status" value="1"/>
</dbReference>
<accession>A0A0X2NKL5</accession>
<dbReference type="SUPFAM" id="SSF53623">
    <property type="entry name" value="MurD-like peptide ligases, catalytic domain"/>
    <property type="match status" value="1"/>
</dbReference>
<dbReference type="InterPro" id="IPR036565">
    <property type="entry name" value="Mur-like_cat_sf"/>
</dbReference>
<evidence type="ECO:0000259" key="13">
    <source>
        <dbReference type="Pfam" id="PF02875"/>
    </source>
</evidence>
<comment type="similarity">
    <text evidence="10">Belongs to the MurCDEF family. MurF subfamily.</text>
</comment>
<keyword evidence="9 10" id="KW-0961">Cell wall biogenesis/degradation</keyword>